<dbReference type="EMBL" id="ADCY02000023">
    <property type="protein sequence ID" value="EFG30980.1"/>
    <property type="molecule type" value="Genomic_DNA"/>
</dbReference>
<dbReference type="Pfam" id="PF13289">
    <property type="entry name" value="SIR2_2"/>
    <property type="match status" value="1"/>
</dbReference>
<dbReference type="Proteomes" id="UP000017813">
    <property type="component" value="Unassembled WGS sequence"/>
</dbReference>
<dbReference type="HOGENOM" id="CLU_012310_1_0_4"/>
<evidence type="ECO:0000313" key="2">
    <source>
        <dbReference type="Proteomes" id="UP000017813"/>
    </source>
</evidence>
<organism evidence="1 2">
    <name type="scientific">Simonsiella muelleri ATCC 29453</name>
    <dbReference type="NCBI Taxonomy" id="641147"/>
    <lineage>
        <taxon>Bacteria</taxon>
        <taxon>Pseudomonadati</taxon>
        <taxon>Pseudomonadota</taxon>
        <taxon>Betaproteobacteria</taxon>
        <taxon>Neisseriales</taxon>
        <taxon>Neisseriaceae</taxon>
        <taxon>Simonsiella</taxon>
    </lineage>
</organism>
<dbReference type="STRING" id="641147.HMPREF9021_01208"/>
<dbReference type="AlphaFoldDB" id="V9HCJ4"/>
<comment type="caution">
    <text evidence="1">The sequence shown here is derived from an EMBL/GenBank/DDBJ whole genome shotgun (WGS) entry which is preliminary data.</text>
</comment>
<proteinExistence type="predicted"/>
<dbReference type="KEGG" id="smur:BWP33_04635"/>
<accession>V9HCJ4</accession>
<keyword evidence="2" id="KW-1185">Reference proteome</keyword>
<dbReference type="OrthoDB" id="2077946at2"/>
<dbReference type="InterPro" id="IPR029035">
    <property type="entry name" value="DHS-like_NAD/FAD-binding_dom"/>
</dbReference>
<evidence type="ECO:0000313" key="1">
    <source>
        <dbReference type="EMBL" id="EFG30980.1"/>
    </source>
</evidence>
<dbReference type="SUPFAM" id="SSF52467">
    <property type="entry name" value="DHS-like NAD/FAD-binding domain"/>
    <property type="match status" value="1"/>
</dbReference>
<gene>
    <name evidence="1" type="ORF">HMPREF9021_01208</name>
</gene>
<sequence length="667" mass="78264">MKFTQANIDSIVTAQKNDNLTVFIGAGFSKFAETETIKFPLWSKLMEVLKNDLGTKETDFLKIAQLYYLEFGEYKLYQKLREFVPLHAMPSDLHTDLFQILKPKYIVTTNWDNLLEKTVTNNGLVYDVIKTEADLIKSSLPRKLIKIHGDFDNHNIVFKEDDYLNYSINNPIFDNFLKHILSTTTVLFLGYSYSDNNLKQIIKWIEKNSSISPPRFLLIKENNTSQNIYLENHGIKVLCPISNSEDIEYKELYCNFFAALESTMEGKIKLDDSEVSDEAIIDYFYANLIGLAELNSLLPEQITNVFSNCTIEYHHNCFGLHFHSNLMTLDYDSEIRKTYSKFFDIISEEERREKYMYKLYYIFSCFISSGVVFIKNKDTPINILKILRNKGQEIEENTKNDFYNFISFSSNMPRILFEFLTYDNKSEDNGDNIHKTSNTNIELFEKLSLDVVNNLIRQRYLSAMISKFNKSIIAKKLANSPDVDKQLQNKFRKEQHNDFTNELINNDNYPNSYKRHLKPLVDLLGFKSIYKFYYESVIDNEEHLSLEESKKNGGFGVTDKEQRSNDRLIQLLKFCANNNIALDSYSEFQNLMKSYTIGKIKIHKVREKFELTQVDLFILIKYLKFNELWNVLTKNILVFVKEELKEGSGSNIFLFSEEEKKLFERHI</sequence>
<reference evidence="1 2" key="2">
    <citation type="submission" date="2011-10" db="EMBL/GenBank/DDBJ databases">
        <title>The Genome Sequence of Simonsiella muelleri ATCC 29453.</title>
        <authorList>
            <consortium name="The Broad Institute Genome Sequencing Platform"/>
            <consortium name="The Broad Institute Genome Sequencing Center for Infectious Disease"/>
            <person name="Earl A."/>
            <person name="Ward D."/>
            <person name="Feldgarden M."/>
            <person name="Gevers D."/>
            <person name="Izard J."/>
            <person name="Baranova O.V."/>
            <person name="Blanton J.M."/>
            <person name="Tanner A.C."/>
            <person name="Dewhirst F."/>
            <person name="Young S.K."/>
            <person name="Zeng Q."/>
            <person name="Gargeya S."/>
            <person name="Fitzgerald M."/>
            <person name="Haas B."/>
            <person name="Abouelleil A."/>
            <person name="Alvarado L."/>
            <person name="Arachchi H.M."/>
            <person name="Berlin A."/>
            <person name="Brown A."/>
            <person name="Chapman S.B."/>
            <person name="Chen Z."/>
            <person name="Dunbar C."/>
            <person name="Freedman E."/>
            <person name="Gearin G."/>
            <person name="Goldberg J."/>
            <person name="Griggs A."/>
            <person name="Gujja S."/>
            <person name="Heiman D."/>
            <person name="Howarth C."/>
            <person name="Larson L."/>
            <person name="Lui A."/>
            <person name="MacDonald P.J.P."/>
            <person name="Montmayeur A."/>
            <person name="Murphy C."/>
            <person name="Neiman D."/>
            <person name="Pearson M."/>
            <person name="Priest M."/>
            <person name="Roberts A."/>
            <person name="Saif S."/>
            <person name="Shea T."/>
            <person name="Shenoy N."/>
            <person name="Sisk P."/>
            <person name="Stolte C."/>
            <person name="Sykes S."/>
            <person name="Wortman J."/>
            <person name="Nusbaum C."/>
            <person name="Birren B."/>
        </authorList>
    </citation>
    <scope>NUCLEOTIDE SEQUENCE [LARGE SCALE GENOMIC DNA]</scope>
    <source>
        <strain evidence="1 2">ATCC 29453</strain>
    </source>
</reference>
<name>V9HCJ4_9NEIS</name>
<dbReference type="eggNOG" id="COG0846">
    <property type="taxonomic scope" value="Bacteria"/>
</dbReference>
<reference evidence="1 2" key="1">
    <citation type="submission" date="2010-03" db="EMBL/GenBank/DDBJ databases">
        <authorList>
            <consortium name="The Broad Institute Genome Sequencing Platform"/>
            <person name="Ward D."/>
            <person name="Earl A."/>
            <person name="Feldgarden M."/>
            <person name="Gevers D."/>
            <person name="Young S."/>
            <person name="Zeng Q."/>
            <person name="Koehrsen M."/>
            <person name="Alvarado L."/>
            <person name="Berlin A.M."/>
            <person name="Borenstein D."/>
            <person name="Chapman S.B."/>
            <person name="Chen Z."/>
            <person name="Engels R."/>
            <person name="Freedman E."/>
            <person name="Gellesch M."/>
            <person name="Goldberg J."/>
            <person name="Griggs A."/>
            <person name="Gujja S."/>
            <person name="Heilman E.R."/>
            <person name="Heiman D.I."/>
            <person name="Hepburn T.A."/>
            <person name="Howarth C."/>
            <person name="Jen D."/>
            <person name="Larson L."/>
            <person name="Mehta T."/>
            <person name="Park D."/>
            <person name="Pearson M."/>
            <person name="Richards J."/>
            <person name="Roberts A."/>
            <person name="Saif S."/>
            <person name="Shea T.D."/>
            <person name="Shenoy N."/>
            <person name="Sisk P."/>
            <person name="Stolte C."/>
            <person name="Sykes S.N."/>
            <person name="Walk T."/>
            <person name="White J."/>
            <person name="Yandava C."/>
            <person name="Izard J."/>
            <person name="Baranova O.V."/>
            <person name="Blanton J.M."/>
            <person name="Tanner A.C."/>
            <person name="Dewhirst F."/>
            <person name="Haas B."/>
            <person name="Nusbaum C."/>
            <person name="Birren B."/>
        </authorList>
    </citation>
    <scope>NUCLEOTIDE SEQUENCE [LARGE SCALE GENOMIC DNA]</scope>
    <source>
        <strain evidence="1 2">ATCC 29453</strain>
    </source>
</reference>
<protein>
    <submittedName>
        <fullName evidence="1">Uncharacterized protein</fullName>
    </submittedName>
</protein>
<dbReference type="RefSeq" id="WP_002641726.1">
    <property type="nucleotide sequence ID" value="NZ_CP019448.1"/>
</dbReference>